<feature type="domain" description="Retrotransposon gag" evidence="1">
    <location>
        <begin position="14"/>
        <end position="83"/>
    </location>
</feature>
<accession>A0AAV6QW17</accession>
<evidence type="ECO:0000313" key="2">
    <source>
        <dbReference type="EMBL" id="KAG7496524.1"/>
    </source>
</evidence>
<name>A0AAV6QW17_SOLSE</name>
<organism evidence="2 3">
    <name type="scientific">Solea senegalensis</name>
    <name type="common">Senegalese sole</name>
    <dbReference type="NCBI Taxonomy" id="28829"/>
    <lineage>
        <taxon>Eukaryota</taxon>
        <taxon>Metazoa</taxon>
        <taxon>Chordata</taxon>
        <taxon>Craniata</taxon>
        <taxon>Vertebrata</taxon>
        <taxon>Euteleostomi</taxon>
        <taxon>Actinopterygii</taxon>
        <taxon>Neopterygii</taxon>
        <taxon>Teleostei</taxon>
        <taxon>Neoteleostei</taxon>
        <taxon>Acanthomorphata</taxon>
        <taxon>Carangaria</taxon>
        <taxon>Pleuronectiformes</taxon>
        <taxon>Pleuronectoidei</taxon>
        <taxon>Soleidae</taxon>
        <taxon>Solea</taxon>
    </lineage>
</organism>
<dbReference type="Proteomes" id="UP000693946">
    <property type="component" value="Linkage Group LG3"/>
</dbReference>
<protein>
    <recommendedName>
        <fullName evidence="1">Retrotransposon gag domain-containing protein</fullName>
    </recommendedName>
</protein>
<reference evidence="2 3" key="1">
    <citation type="journal article" date="2021" name="Sci. Rep.">
        <title>Chromosome anchoring in Senegalese sole (Solea senegalensis) reveals sex-associated markers and genome rearrangements in flatfish.</title>
        <authorList>
            <person name="Guerrero-Cozar I."/>
            <person name="Gomez-Garrido J."/>
            <person name="Berbel C."/>
            <person name="Martinez-Blanch J.F."/>
            <person name="Alioto T."/>
            <person name="Claros M.G."/>
            <person name="Gagnaire P.A."/>
            <person name="Manchado M."/>
        </authorList>
    </citation>
    <scope>NUCLEOTIDE SEQUENCE [LARGE SCALE GENOMIC DNA]</scope>
    <source>
        <strain evidence="2">Sse05_10M</strain>
    </source>
</reference>
<evidence type="ECO:0000313" key="3">
    <source>
        <dbReference type="Proteomes" id="UP000693946"/>
    </source>
</evidence>
<evidence type="ECO:0000259" key="1">
    <source>
        <dbReference type="Pfam" id="PF03732"/>
    </source>
</evidence>
<dbReference type="EMBL" id="JAGKHQ010000015">
    <property type="protein sequence ID" value="KAG7496524.1"/>
    <property type="molecule type" value="Genomic_DNA"/>
</dbReference>
<gene>
    <name evidence="2" type="ORF">JOB18_020705</name>
</gene>
<comment type="caution">
    <text evidence="2">The sequence shown here is derived from an EMBL/GenBank/DDBJ whole genome shotgun (WGS) entry which is preliminary data.</text>
</comment>
<keyword evidence="3" id="KW-1185">Reference proteome</keyword>
<sequence length="123" mass="13599">MPQTYSSELNKIAFIVSYLTGRASVWATKVMDRHAPASCVAEELFSALRKVFDTTLPATEAARSLDNLHQNRDSVGEYAIRFRAAGAPEGRFFYCGQLGHQRASWPVAPSTSHLPCEQVQACH</sequence>
<dbReference type="AlphaFoldDB" id="A0AAV6QW17"/>
<dbReference type="InterPro" id="IPR005162">
    <property type="entry name" value="Retrotrans_gag_dom"/>
</dbReference>
<dbReference type="Pfam" id="PF03732">
    <property type="entry name" value="Retrotrans_gag"/>
    <property type="match status" value="1"/>
</dbReference>
<proteinExistence type="predicted"/>